<reference evidence="2 3" key="1">
    <citation type="submission" date="2018-09" db="EMBL/GenBank/DDBJ databases">
        <title>Whole genome sequencing of Microbacterium oryzae strain MB-10T.</title>
        <authorList>
            <person name="Das S.K."/>
        </authorList>
    </citation>
    <scope>NUCLEOTIDE SEQUENCE [LARGE SCALE GENOMIC DNA]</scope>
    <source>
        <strain evidence="2 3">MB-10</strain>
    </source>
</reference>
<dbReference type="KEGG" id="moj:D7D94_07765"/>
<dbReference type="GO" id="GO:0016787">
    <property type="term" value="F:hydrolase activity"/>
    <property type="evidence" value="ECO:0007669"/>
    <property type="project" value="UniProtKB-KW"/>
</dbReference>
<proteinExistence type="predicted"/>
<keyword evidence="2" id="KW-0378">Hydrolase</keyword>
<evidence type="ECO:0000259" key="1">
    <source>
        <dbReference type="Pfam" id="PF12697"/>
    </source>
</evidence>
<keyword evidence="3" id="KW-1185">Reference proteome</keyword>
<dbReference type="SUPFAM" id="SSF53474">
    <property type="entry name" value="alpha/beta-Hydrolases"/>
    <property type="match status" value="1"/>
</dbReference>
<dbReference type="AlphaFoldDB" id="A0A6I6DXA7"/>
<dbReference type="Proteomes" id="UP000422989">
    <property type="component" value="Chromosome"/>
</dbReference>
<dbReference type="PANTHER" id="PTHR46438">
    <property type="entry name" value="ALPHA/BETA-HYDROLASES SUPERFAMILY PROTEIN"/>
    <property type="match status" value="1"/>
</dbReference>
<evidence type="ECO:0000313" key="2">
    <source>
        <dbReference type="EMBL" id="QGU28866.1"/>
    </source>
</evidence>
<protein>
    <submittedName>
        <fullName evidence="2">Alpha/beta fold hydrolase</fullName>
    </submittedName>
</protein>
<feature type="domain" description="AB hydrolase-1" evidence="1">
    <location>
        <begin position="2"/>
        <end position="213"/>
    </location>
</feature>
<name>A0A6I6DXA7_9MICO</name>
<dbReference type="Pfam" id="PF12697">
    <property type="entry name" value="Abhydrolase_6"/>
    <property type="match status" value="1"/>
</dbReference>
<dbReference type="OrthoDB" id="3519228at2"/>
<dbReference type="InterPro" id="IPR029058">
    <property type="entry name" value="AB_hydrolase_fold"/>
</dbReference>
<accession>A0A6I6DXA7</accession>
<dbReference type="InterPro" id="IPR000073">
    <property type="entry name" value="AB_hydrolase_1"/>
</dbReference>
<organism evidence="2 3">
    <name type="scientific">Microbacterium oryzae</name>
    <dbReference type="NCBI Taxonomy" id="743009"/>
    <lineage>
        <taxon>Bacteria</taxon>
        <taxon>Bacillati</taxon>
        <taxon>Actinomycetota</taxon>
        <taxon>Actinomycetes</taxon>
        <taxon>Micrococcales</taxon>
        <taxon>Microbacteriaceae</taxon>
        <taxon>Microbacterium</taxon>
    </lineage>
</organism>
<evidence type="ECO:0000313" key="3">
    <source>
        <dbReference type="Proteomes" id="UP000422989"/>
    </source>
</evidence>
<dbReference type="PRINTS" id="PR00111">
    <property type="entry name" value="ABHYDROLASE"/>
</dbReference>
<dbReference type="Gene3D" id="3.40.50.1820">
    <property type="entry name" value="alpha/beta hydrolase"/>
    <property type="match status" value="1"/>
</dbReference>
<dbReference type="EMBL" id="CP032550">
    <property type="protein sequence ID" value="QGU28866.1"/>
    <property type="molecule type" value="Genomic_DNA"/>
</dbReference>
<gene>
    <name evidence="2" type="ORF">D7D94_07765</name>
</gene>
<sequence>MWTDLRARLEATRRVYAVDLPGHGQSLDEPWVSHEETVRKLAAQLAARFPGRRVDLVGFSLGAQLAIQFAATFPHMVAGVVVVSAQATAMPRSDLALRLVKATAGLVRKPWFARLQARALFIPRHLRDAYVQTSAGITEDVLLATVGGNLAFELPSGWSEYRGPALVLVGSRERRVMRDSAELIHRALPGSELEVVERAGHGLPLQRPEWFAERVEAWLAARKS</sequence>